<dbReference type="PANTHER" id="PTHR13815:SF5">
    <property type="entry name" value="GOLGIN CANDIDATE 2"/>
    <property type="match status" value="1"/>
</dbReference>
<evidence type="ECO:0000256" key="8">
    <source>
        <dbReference type="SAM" id="MobiDB-lite"/>
    </source>
</evidence>
<dbReference type="InterPro" id="IPR019177">
    <property type="entry name" value="Golgin_subfamily_A_member_5"/>
</dbReference>
<dbReference type="PANTHER" id="PTHR13815">
    <property type="entry name" value="GOLGIN-84"/>
    <property type="match status" value="1"/>
</dbReference>
<gene>
    <name evidence="10" type="primary">GC2_2</name>
    <name evidence="10" type="ORF">g.93984</name>
</gene>
<keyword evidence="5 7" id="KW-0175">Coiled coil</keyword>
<feature type="compositionally biased region" description="Basic and acidic residues" evidence="8">
    <location>
        <begin position="206"/>
        <end position="220"/>
    </location>
</feature>
<evidence type="ECO:0000256" key="2">
    <source>
        <dbReference type="ARBA" id="ARBA00022692"/>
    </source>
</evidence>
<keyword evidence="2 9" id="KW-0812">Transmembrane</keyword>
<organism evidence="10">
    <name type="scientific">Anthurium amnicola</name>
    <dbReference type="NCBI Taxonomy" id="1678845"/>
    <lineage>
        <taxon>Eukaryota</taxon>
        <taxon>Viridiplantae</taxon>
        <taxon>Streptophyta</taxon>
        <taxon>Embryophyta</taxon>
        <taxon>Tracheophyta</taxon>
        <taxon>Spermatophyta</taxon>
        <taxon>Magnoliopsida</taxon>
        <taxon>Liliopsida</taxon>
        <taxon>Araceae</taxon>
        <taxon>Pothoideae</taxon>
        <taxon>Potheae</taxon>
        <taxon>Anthurium</taxon>
    </lineage>
</organism>
<feature type="compositionally biased region" description="Low complexity" evidence="8">
    <location>
        <begin position="129"/>
        <end position="157"/>
    </location>
</feature>
<keyword evidence="4" id="KW-0333">Golgi apparatus</keyword>
<evidence type="ECO:0000256" key="4">
    <source>
        <dbReference type="ARBA" id="ARBA00023034"/>
    </source>
</evidence>
<proteinExistence type="predicted"/>
<feature type="compositionally biased region" description="Low complexity" evidence="8">
    <location>
        <begin position="312"/>
        <end position="324"/>
    </location>
</feature>
<feature type="compositionally biased region" description="Basic and acidic residues" evidence="8">
    <location>
        <begin position="111"/>
        <end position="122"/>
    </location>
</feature>
<evidence type="ECO:0000256" key="6">
    <source>
        <dbReference type="ARBA" id="ARBA00023136"/>
    </source>
</evidence>
<name>A0A1D1ZFQ6_9ARAE</name>
<keyword evidence="6 9" id="KW-0472">Membrane</keyword>
<keyword evidence="3 9" id="KW-1133">Transmembrane helix</keyword>
<dbReference type="GO" id="GO:0000301">
    <property type="term" value="P:retrograde transport, vesicle recycling within Golgi"/>
    <property type="evidence" value="ECO:0007669"/>
    <property type="project" value="TreeGrafter"/>
</dbReference>
<evidence type="ECO:0000256" key="7">
    <source>
        <dbReference type="SAM" id="Coils"/>
    </source>
</evidence>
<feature type="coiled-coil region" evidence="7">
    <location>
        <begin position="546"/>
        <end position="600"/>
    </location>
</feature>
<dbReference type="GO" id="GO:0000139">
    <property type="term" value="C:Golgi membrane"/>
    <property type="evidence" value="ECO:0007669"/>
    <property type="project" value="UniProtKB-SubCell"/>
</dbReference>
<feature type="compositionally biased region" description="Basic and acidic residues" evidence="8">
    <location>
        <begin position="285"/>
        <end position="301"/>
    </location>
</feature>
<feature type="region of interest" description="Disordered" evidence="8">
    <location>
        <begin position="1"/>
        <end position="36"/>
    </location>
</feature>
<feature type="region of interest" description="Disordered" evidence="8">
    <location>
        <begin position="171"/>
        <end position="380"/>
    </location>
</feature>
<evidence type="ECO:0000256" key="9">
    <source>
        <dbReference type="SAM" id="Phobius"/>
    </source>
</evidence>
<protein>
    <submittedName>
        <fullName evidence="10">Golgin candidate 2</fullName>
    </submittedName>
</protein>
<feature type="non-terminal residue" evidence="10">
    <location>
        <position position="1"/>
    </location>
</feature>
<dbReference type="EMBL" id="GDJX01002124">
    <property type="protein sequence ID" value="JAT65812.1"/>
    <property type="molecule type" value="Transcribed_RNA"/>
</dbReference>
<comment type="subcellular location">
    <subcellularLocation>
        <location evidence="1">Golgi apparatus membrane</location>
    </subcellularLocation>
</comment>
<dbReference type="AlphaFoldDB" id="A0A1D1ZFQ6"/>
<feature type="compositionally biased region" description="Low complexity" evidence="8">
    <location>
        <begin position="344"/>
        <end position="365"/>
    </location>
</feature>
<evidence type="ECO:0000313" key="10">
    <source>
        <dbReference type="EMBL" id="JAT65812.1"/>
    </source>
</evidence>
<dbReference type="Pfam" id="PF09787">
    <property type="entry name" value="Golgin_A5"/>
    <property type="match status" value="1"/>
</dbReference>
<accession>A0A1D1ZFQ6</accession>
<evidence type="ECO:0000256" key="1">
    <source>
        <dbReference type="ARBA" id="ARBA00004394"/>
    </source>
</evidence>
<feature type="coiled-coil region" evidence="7">
    <location>
        <begin position="385"/>
        <end position="448"/>
    </location>
</feature>
<sequence length="741" mass="80744">RRSRGEALLQQTHFSGEAEDQIHAHAGEQALDPPLQISPACCAGVAMAGWISSKLKVAENFLQQIDQQAAESLGKGDRPDSPPPLVGGDSGDGDLRKKAETLPIKLQLHKKPPERARPRDGAPRPPSEPSSARSLSAKVLISADAARTSTSSSAASAEVAMDGDWTMLLASSKPISPVGGATGGPSPSSRSSRKSGIPNRRSTSKPGRDTETLLAAEKEQGFPSAASGDEGAKVHSGRGLVHSEVSAGSPDSPNSVKVRPFLDSHGDIDVLVSEPSKDMSYNSRVESHGRQRDASVSKDDEPTGEEVTVLKGGANAGNADINNIEDLPQSTVTLQSSPPPRLISRFSSKSSDSSGSDSDSASTSDSEYESERKMERRQRRERLLAEKAAAMAAEAIKERENLVARLEGEKESLERVLEERQKQQAQEASELQTNMMEAMEAVELEKQKHNSTRMEALVRLAEFEARNAELAKSLATAQWDLEVEVNRVVDLRELIESKELSQEELKRRISNVCQNTLSSKHVEALKGGEYETKLLEAEYSFVCDKMLQLKEKERNLERHIEMTKKLMHPTGVEIELKKRLEQLTDHLIQKQAQVEVLSSEKATLLFRIETISRLLEENGMPVRLGSTSINSGVSSTESSTRIDIEAGTGEPSYSTLRPMIRERITSGGHQLGPFLQQLDAIFAAGAMFLRKNPMAQLGSLVYLMCLHLWVIYILMSHSQTSDVTSSGAVFSLENINKTSSS</sequence>
<feature type="transmembrane region" description="Helical" evidence="9">
    <location>
        <begin position="697"/>
        <end position="715"/>
    </location>
</feature>
<feature type="compositionally biased region" description="Low complexity" evidence="8">
    <location>
        <begin position="176"/>
        <end position="198"/>
    </location>
</feature>
<dbReference type="GO" id="GO:0031985">
    <property type="term" value="C:Golgi cisterna"/>
    <property type="evidence" value="ECO:0007669"/>
    <property type="project" value="TreeGrafter"/>
</dbReference>
<dbReference type="GO" id="GO:0007030">
    <property type="term" value="P:Golgi organization"/>
    <property type="evidence" value="ECO:0007669"/>
    <property type="project" value="InterPro"/>
</dbReference>
<reference evidence="10" key="1">
    <citation type="submission" date="2015-07" db="EMBL/GenBank/DDBJ databases">
        <title>Transcriptome Assembly of Anthurium amnicola.</title>
        <authorList>
            <person name="Suzuki J."/>
        </authorList>
    </citation>
    <scope>NUCLEOTIDE SEQUENCE</scope>
</reference>
<feature type="region of interest" description="Disordered" evidence="8">
    <location>
        <begin position="68"/>
        <end position="158"/>
    </location>
</feature>
<evidence type="ECO:0000256" key="5">
    <source>
        <dbReference type="ARBA" id="ARBA00023054"/>
    </source>
</evidence>
<evidence type="ECO:0000256" key="3">
    <source>
        <dbReference type="ARBA" id="ARBA00022989"/>
    </source>
</evidence>